<dbReference type="Pfam" id="PF24803">
    <property type="entry name" value="DUF7704"/>
    <property type="match status" value="1"/>
</dbReference>
<gene>
    <name evidence="4" type="ORF">IE81DRAFT_284926</name>
</gene>
<sequence>MTSLAEAAAAAATAGLANGIAVSSNSSAPLVPPKDASRYPSTRSSSGHTDLIPLPDIWYYFFGIFEPLTVLSGAVYAIIYQNNYHDELVPNAFHKASHGISHLVASSHLPAATSLALGQLGSCYILIMLNSALMIHAFKAHFSHEPKALEQVLRRFFIVLGVADWTHIGLTIYGLPSPEAGWEGTAAKLGLLLKPSSYNSLLAGNIIVTAILFTARCMWWFGIGRQATSSSAKDSKSL</sequence>
<keyword evidence="5" id="KW-1185">Reference proteome</keyword>
<feature type="region of interest" description="Disordered" evidence="1">
    <location>
        <begin position="26"/>
        <end position="47"/>
    </location>
</feature>
<feature type="transmembrane region" description="Helical" evidence="2">
    <location>
        <begin position="156"/>
        <end position="175"/>
    </location>
</feature>
<organism evidence="4 5">
    <name type="scientific">Ceraceosorus guamensis</name>
    <dbReference type="NCBI Taxonomy" id="1522189"/>
    <lineage>
        <taxon>Eukaryota</taxon>
        <taxon>Fungi</taxon>
        <taxon>Dikarya</taxon>
        <taxon>Basidiomycota</taxon>
        <taxon>Ustilaginomycotina</taxon>
        <taxon>Exobasidiomycetes</taxon>
        <taxon>Ceraceosorales</taxon>
        <taxon>Ceraceosoraceae</taxon>
        <taxon>Ceraceosorus</taxon>
    </lineage>
</organism>
<evidence type="ECO:0000313" key="4">
    <source>
        <dbReference type="EMBL" id="PWN45896.1"/>
    </source>
</evidence>
<keyword evidence="2" id="KW-1133">Transmembrane helix</keyword>
<accession>A0A316W7J6</accession>
<evidence type="ECO:0000256" key="2">
    <source>
        <dbReference type="SAM" id="Phobius"/>
    </source>
</evidence>
<dbReference type="EMBL" id="KZ819353">
    <property type="protein sequence ID" value="PWN45896.1"/>
    <property type="molecule type" value="Genomic_DNA"/>
</dbReference>
<evidence type="ECO:0000259" key="3">
    <source>
        <dbReference type="Pfam" id="PF24803"/>
    </source>
</evidence>
<evidence type="ECO:0000256" key="1">
    <source>
        <dbReference type="SAM" id="MobiDB-lite"/>
    </source>
</evidence>
<evidence type="ECO:0000313" key="5">
    <source>
        <dbReference type="Proteomes" id="UP000245783"/>
    </source>
</evidence>
<dbReference type="AlphaFoldDB" id="A0A316W7J6"/>
<dbReference type="GeneID" id="37033481"/>
<keyword evidence="2" id="KW-0472">Membrane</keyword>
<dbReference type="InterPro" id="IPR056121">
    <property type="entry name" value="DUF7704"/>
</dbReference>
<dbReference type="RefSeq" id="XP_025373056.1">
    <property type="nucleotide sequence ID" value="XM_025511611.1"/>
</dbReference>
<feature type="transmembrane region" description="Helical" evidence="2">
    <location>
        <begin position="201"/>
        <end position="223"/>
    </location>
</feature>
<dbReference type="Proteomes" id="UP000245783">
    <property type="component" value="Unassembled WGS sequence"/>
</dbReference>
<name>A0A316W7J6_9BASI</name>
<feature type="transmembrane region" description="Helical" evidence="2">
    <location>
        <begin position="115"/>
        <end position="135"/>
    </location>
</feature>
<feature type="transmembrane region" description="Helical" evidence="2">
    <location>
        <begin position="57"/>
        <end position="80"/>
    </location>
</feature>
<dbReference type="STRING" id="1522189.A0A316W7J6"/>
<feature type="domain" description="DUF7704" evidence="3">
    <location>
        <begin position="54"/>
        <end position="224"/>
    </location>
</feature>
<protein>
    <recommendedName>
        <fullName evidence="3">DUF7704 domain-containing protein</fullName>
    </recommendedName>
</protein>
<reference evidence="4 5" key="1">
    <citation type="journal article" date="2018" name="Mol. Biol. Evol.">
        <title>Broad Genomic Sampling Reveals a Smut Pathogenic Ancestry of the Fungal Clade Ustilaginomycotina.</title>
        <authorList>
            <person name="Kijpornyongpan T."/>
            <person name="Mondo S.J."/>
            <person name="Barry K."/>
            <person name="Sandor L."/>
            <person name="Lee J."/>
            <person name="Lipzen A."/>
            <person name="Pangilinan J."/>
            <person name="LaButti K."/>
            <person name="Hainaut M."/>
            <person name="Henrissat B."/>
            <person name="Grigoriev I.V."/>
            <person name="Spatafora J.W."/>
            <person name="Aime M.C."/>
        </authorList>
    </citation>
    <scope>NUCLEOTIDE SEQUENCE [LARGE SCALE GENOMIC DNA]</scope>
    <source>
        <strain evidence="4 5">MCA 4658</strain>
    </source>
</reference>
<keyword evidence="2" id="KW-0812">Transmembrane</keyword>
<dbReference type="InParanoid" id="A0A316W7J6"/>
<proteinExistence type="predicted"/>
<dbReference type="PANTHER" id="PTHR37019">
    <property type="entry name" value="CHROMOSOME 1, WHOLE GENOME SHOTGUN SEQUENCE"/>
    <property type="match status" value="1"/>
</dbReference>
<dbReference type="OrthoDB" id="2937326at2759"/>
<dbReference type="PANTHER" id="PTHR37019:SF2">
    <property type="entry name" value="EXPERA DOMAIN-CONTAINING PROTEIN"/>
    <property type="match status" value="1"/>
</dbReference>